<proteinExistence type="predicted"/>
<gene>
    <name evidence="3" type="ORF">CJ670_07075</name>
    <name evidence="2" type="ORF">CJ671_05960</name>
</gene>
<dbReference type="AlphaFoldDB" id="A0A2S9ST48"/>
<organism evidence="2 4">
    <name type="scientific">Aliarcobacter cryaerophilus</name>
    <dbReference type="NCBI Taxonomy" id="28198"/>
    <lineage>
        <taxon>Bacteria</taxon>
        <taxon>Pseudomonadati</taxon>
        <taxon>Campylobacterota</taxon>
        <taxon>Epsilonproteobacteria</taxon>
        <taxon>Campylobacterales</taxon>
        <taxon>Arcobacteraceae</taxon>
        <taxon>Aliarcobacter</taxon>
    </lineage>
</organism>
<feature type="transmembrane region" description="Helical" evidence="1">
    <location>
        <begin position="31"/>
        <end position="49"/>
    </location>
</feature>
<evidence type="ECO:0000313" key="4">
    <source>
        <dbReference type="Proteomes" id="UP000238649"/>
    </source>
</evidence>
<dbReference type="EMBL" id="NXGH01000014">
    <property type="protein sequence ID" value="PRM89780.1"/>
    <property type="molecule type" value="Genomic_DNA"/>
</dbReference>
<keyword evidence="1" id="KW-1133">Transmembrane helix</keyword>
<reference evidence="4 5" key="1">
    <citation type="submission" date="2017-09" db="EMBL/GenBank/DDBJ databases">
        <title>Reassesment of A. cryaerophilus.</title>
        <authorList>
            <person name="Perez-Cataluna A."/>
            <person name="Collado L."/>
            <person name="Salgado O."/>
            <person name="Lefinanco V."/>
            <person name="Figueras M.J."/>
        </authorList>
    </citation>
    <scope>NUCLEOTIDE SEQUENCE [LARGE SCALE GENOMIC DNA]</scope>
    <source>
        <strain evidence="3 5">LMG 9065</strain>
        <strain evidence="2 4">LMG 9871</strain>
    </source>
</reference>
<comment type="caution">
    <text evidence="2">The sequence shown here is derived from an EMBL/GenBank/DDBJ whole genome shotgun (WGS) entry which is preliminary data.</text>
</comment>
<evidence type="ECO:0000313" key="5">
    <source>
        <dbReference type="Proteomes" id="UP000239151"/>
    </source>
</evidence>
<evidence type="ECO:0000313" key="3">
    <source>
        <dbReference type="EMBL" id="PRM96840.1"/>
    </source>
</evidence>
<sequence>MKKLYGSLIFFFYFFKYPIVIYILICLYQDISISIFIYILGFISLLLIIKDLGSLIIKRDKKNKNI</sequence>
<dbReference type="Proteomes" id="UP000239151">
    <property type="component" value="Unassembled WGS sequence"/>
</dbReference>
<name>A0A2S9ST48_9BACT</name>
<evidence type="ECO:0000256" key="1">
    <source>
        <dbReference type="SAM" id="Phobius"/>
    </source>
</evidence>
<accession>A0A2S9ST48</accession>
<evidence type="ECO:0000313" key="2">
    <source>
        <dbReference type="EMBL" id="PRM89780.1"/>
    </source>
</evidence>
<dbReference type="EMBL" id="NXGI01000014">
    <property type="protein sequence ID" value="PRM96840.1"/>
    <property type="molecule type" value="Genomic_DNA"/>
</dbReference>
<keyword evidence="1" id="KW-0812">Transmembrane</keyword>
<keyword evidence="1" id="KW-0472">Membrane</keyword>
<protein>
    <submittedName>
        <fullName evidence="2">Uncharacterized protein</fullName>
    </submittedName>
</protein>
<dbReference type="Proteomes" id="UP000238649">
    <property type="component" value="Unassembled WGS sequence"/>
</dbReference>
<feature type="transmembrane region" description="Helical" evidence="1">
    <location>
        <begin position="7"/>
        <end position="25"/>
    </location>
</feature>